<dbReference type="InterPro" id="IPR033764">
    <property type="entry name" value="Sdr_B"/>
</dbReference>
<dbReference type="Pfam" id="PF00404">
    <property type="entry name" value="Dockerin_1"/>
    <property type="match status" value="1"/>
</dbReference>
<dbReference type="GO" id="GO:0008013">
    <property type="term" value="F:beta-catenin binding"/>
    <property type="evidence" value="ECO:0007669"/>
    <property type="project" value="TreeGrafter"/>
</dbReference>
<evidence type="ECO:0000256" key="1">
    <source>
        <dbReference type="ARBA" id="ARBA00004370"/>
    </source>
</evidence>
<dbReference type="PANTHER" id="PTHR24027:SF438">
    <property type="entry name" value="CADHERIN 23"/>
    <property type="match status" value="1"/>
</dbReference>
<keyword evidence="7" id="KW-0472">Membrane</keyword>
<protein>
    <submittedName>
        <fullName evidence="9">Cadherin domain protein</fullName>
    </submittedName>
</protein>
<dbReference type="InterPro" id="IPR002105">
    <property type="entry name" value="Dockerin_1_rpt"/>
</dbReference>
<dbReference type="GO" id="GO:0045296">
    <property type="term" value="F:cadherin binding"/>
    <property type="evidence" value="ECO:0007669"/>
    <property type="project" value="TreeGrafter"/>
</dbReference>
<sequence>METLETRHLLAAVSGEVYFDTNADGIRQAGEIPAADVQVYIDQNANGRFDEPAALTTQTDADGVYSFPLLPAGDYQIRVNPEPGLVQTAPAVTFGWNDTVAQDSDGTFFRAAQLIQIDTDGTVQAIGQPTRSRMDGIVRTSDGTLIAIDSRTDEVFRVDPFNGERTRIAQSNLDIVGGLAYDRVSNSVYTLVRGGSSATNRILARIDVNTGRTDLIGGGLTGLAKVSDLTFDSTTREVVGFDDASDLFFAFDSLGRGRIISTADRAIDVEGLAIADASSLPPEALASSPFGSLFVRMFDAGDDDRTATFVANVATGQIFDAADSAEPLQPTALTRSALGNNARKLSVEAVEIRGGIDFGLTNDVIGFRLATLIPESGPGSLSQEGVTVVGGAIGEDFIEVTLNRQPVSDVVLNLTLTNSSNGNTGAVLDVDTLTFTPQDWLEPRRITISPDIDNPVSQPTLNSLTVSIDILNSDLAWRSVPAQQLPVRVLPETLDLQFNVPVINEILVEARFSSNFNEQADQYIELRGMPGQALPAGSYFVVVDETPNRDSQIHAVFDLSNQVFGANGFMVLLQSGSAYDVDFSATQIRSTSSGFSGLPGGIFTGGDGTGAIDPGFSNASYFLIQSDVVPVVGAPLDANNDGVIDPTSVGGTWSIYDGVAMHGFSIYDDQSLAPIVFIENFGEPEIRRSGRGQTLVFTEGQGYVGRIGDSIGSEYSDWVSGTVDLVGASAFGLETDPAGLFEFEDEQISYPALLDRPLDHVGSSNFVGGVRGRITVLPSAGDILNGVPASIRLPAEGVTVFVDTNGNGVRDELVFEVDPEDVVPPFDILNPQPFNADYSMTNAFPGVVITSDTLSGAFIEDDIISTRQSIAGRATGNRIFSRGPFDWFTSSSRLRFDFHNPIRSASIDVLNRNSTLAVYGRLDAYNANGDLVATSVSAPVTGNRRGTVTISAPGEEIVRIEAYADSNFSQSTIFGVFDSFSYSQLEPSAVTDQNGIYEISGLFPGQYSINILQSIETANLLSPNLQTFFVARYENFFFESEFQPNTPPSIPDNGDVFINVFENPEPGTALGIIDGSDADLTPLTYEFVGGDSTGLILQPQPDGTALLIAGEGTQLDHEAEPTRVLTVRISDQFSSVTARVTLNVGDVNEFPVVDDEELSVTEDVVVTATTKPVIGVINAIDPDTGTNEGLTYAIVGGDGASFFEIDENTGVVRLIQTPDFESVNLLNLQISVRDDQDESIVNKIVRVGDENDAPTIVTTSFAVNENQTGDLFQLQVFDEDEGQLHSFALTSPPVTDPPQESPSNAFGVRSDGTVFLKPGRTLDSDIDAPNTFWVVVSDNGSPSKVSTHRITVDLNNIDEPATIRLPSEGGAPFELSEFATNFNGQIFLELQDPEGLHSDYAFDLLPGPSSDLFTFDPITGVLKVAANQSLDFESAPSHDLEFEIFDRTGQIATIRQTITVSVLNQDEPGSILTDEIVVSETPSVGDVVGRVRAFDPENDNLTIFLIGGTAAAFFEFDSNDPFALKVTSEVVFEADEPGQPPLNIIVELRDAAGNIIFDTKTINIKLNEVNEPPNFNVDLIPTLVTSAVLSGSGFEITLPENLAVDPDPTFDPGLSRPALEFRVGQKVLDSNGREVLNENGRPQLQLPSWMRFDAETRTLVGDFSAGFSSVPELTIRALEFGPLPLATDVTLTLPTLEATNPVNRFDVNSDGQVTPLDALLVINYLNGSVPQATTLDQLYASVRFLDVSGAVNGLHQVSSLDALQVINELNRLTGVSNSPSSEPEPLIAAASQVDISGNERMRREQAVDSVLGEGNLF</sequence>
<dbReference type="SMART" id="SM00112">
    <property type="entry name" value="CA"/>
    <property type="match status" value="5"/>
</dbReference>
<evidence type="ECO:0000256" key="2">
    <source>
        <dbReference type="ARBA" id="ARBA00004613"/>
    </source>
</evidence>
<evidence type="ECO:0000256" key="7">
    <source>
        <dbReference type="ARBA" id="ARBA00023136"/>
    </source>
</evidence>
<organism evidence="9 10">
    <name type="scientific">Neorhodopirellula pilleata</name>
    <dbReference type="NCBI Taxonomy" id="2714738"/>
    <lineage>
        <taxon>Bacteria</taxon>
        <taxon>Pseudomonadati</taxon>
        <taxon>Planctomycetota</taxon>
        <taxon>Planctomycetia</taxon>
        <taxon>Pirellulales</taxon>
        <taxon>Pirellulaceae</taxon>
        <taxon>Neorhodopirellula</taxon>
    </lineage>
</organism>
<dbReference type="SUPFAM" id="SSF63825">
    <property type="entry name" value="YWTD domain"/>
    <property type="match status" value="1"/>
</dbReference>
<dbReference type="PANTHER" id="PTHR24027">
    <property type="entry name" value="CADHERIN-23"/>
    <property type="match status" value="1"/>
</dbReference>
<dbReference type="Proteomes" id="UP000316213">
    <property type="component" value="Unassembled WGS sequence"/>
</dbReference>
<dbReference type="GO" id="GO:0000272">
    <property type="term" value="P:polysaccharide catabolic process"/>
    <property type="evidence" value="ECO:0007669"/>
    <property type="project" value="InterPro"/>
</dbReference>
<dbReference type="GO" id="GO:0007156">
    <property type="term" value="P:homophilic cell adhesion via plasma membrane adhesion molecules"/>
    <property type="evidence" value="ECO:0007669"/>
    <property type="project" value="InterPro"/>
</dbReference>
<dbReference type="SUPFAM" id="SSF117074">
    <property type="entry name" value="Hypothetical protein PA1324"/>
    <property type="match status" value="2"/>
</dbReference>
<dbReference type="GO" id="GO:0005509">
    <property type="term" value="F:calcium ion binding"/>
    <property type="evidence" value="ECO:0007669"/>
    <property type="project" value="InterPro"/>
</dbReference>
<dbReference type="SUPFAM" id="SSF49313">
    <property type="entry name" value="Cadherin-like"/>
    <property type="match status" value="4"/>
</dbReference>
<reference evidence="9 10" key="1">
    <citation type="submission" date="2019-02" db="EMBL/GenBank/DDBJ databases">
        <title>Deep-cultivation of Planctomycetes and their phenomic and genomic characterization uncovers novel biology.</title>
        <authorList>
            <person name="Wiegand S."/>
            <person name="Jogler M."/>
            <person name="Boedeker C."/>
            <person name="Pinto D."/>
            <person name="Vollmers J."/>
            <person name="Rivas-Marin E."/>
            <person name="Kohn T."/>
            <person name="Peeters S.H."/>
            <person name="Heuer A."/>
            <person name="Rast P."/>
            <person name="Oberbeckmann S."/>
            <person name="Bunk B."/>
            <person name="Jeske O."/>
            <person name="Meyerdierks A."/>
            <person name="Storesund J.E."/>
            <person name="Kallscheuer N."/>
            <person name="Luecker S."/>
            <person name="Lage O.M."/>
            <person name="Pohl T."/>
            <person name="Merkel B.J."/>
            <person name="Hornburger P."/>
            <person name="Mueller R.-W."/>
            <person name="Bruemmer F."/>
            <person name="Labrenz M."/>
            <person name="Spormann A.M."/>
            <person name="Op Den Camp H."/>
            <person name="Overmann J."/>
            <person name="Amann R."/>
            <person name="Jetten M.S.M."/>
            <person name="Mascher T."/>
            <person name="Medema M.H."/>
            <person name="Devos D.P."/>
            <person name="Kaster A.-K."/>
            <person name="Ovreas L."/>
            <person name="Rohde M."/>
            <person name="Galperin M.Y."/>
            <person name="Jogler C."/>
        </authorList>
    </citation>
    <scope>NUCLEOTIDE SEQUENCE [LARGE SCALE GENOMIC DNA]</scope>
    <source>
        <strain evidence="9 10">Pla100</strain>
    </source>
</reference>
<dbReference type="Gene3D" id="2.60.40.60">
    <property type="entry name" value="Cadherins"/>
    <property type="match status" value="5"/>
</dbReference>
<evidence type="ECO:0000259" key="8">
    <source>
        <dbReference type="PROSITE" id="PS50268"/>
    </source>
</evidence>
<dbReference type="Pfam" id="PF17210">
    <property type="entry name" value="SdrD_B"/>
    <property type="match status" value="1"/>
</dbReference>
<proteinExistence type="predicted"/>
<feature type="domain" description="Cadherin" evidence="8">
    <location>
        <begin position="1470"/>
        <end position="1575"/>
    </location>
</feature>
<evidence type="ECO:0000256" key="3">
    <source>
        <dbReference type="ARBA" id="ARBA00022525"/>
    </source>
</evidence>
<keyword evidence="5" id="KW-0677">Repeat</keyword>
<dbReference type="InterPro" id="IPR015919">
    <property type="entry name" value="Cadherin-like_sf"/>
</dbReference>
<accession>A0A5C6A823</accession>
<feature type="domain" description="Cadherin" evidence="8">
    <location>
        <begin position="1152"/>
        <end position="1256"/>
    </location>
</feature>
<dbReference type="InterPro" id="IPR002126">
    <property type="entry name" value="Cadherin-like_dom"/>
</dbReference>
<dbReference type="Pfam" id="PF00028">
    <property type="entry name" value="Cadherin"/>
    <property type="match status" value="1"/>
</dbReference>
<dbReference type="InterPro" id="IPR039808">
    <property type="entry name" value="Cadherin"/>
</dbReference>
<dbReference type="EMBL" id="SJPM01000006">
    <property type="protein sequence ID" value="TWT95679.1"/>
    <property type="molecule type" value="Genomic_DNA"/>
</dbReference>
<dbReference type="InterPro" id="IPR013783">
    <property type="entry name" value="Ig-like_fold"/>
</dbReference>
<keyword evidence="4" id="KW-0732">Signal</keyword>
<keyword evidence="10" id="KW-1185">Reference proteome</keyword>
<evidence type="ECO:0000256" key="4">
    <source>
        <dbReference type="ARBA" id="ARBA00022729"/>
    </source>
</evidence>
<dbReference type="GO" id="GO:0016477">
    <property type="term" value="P:cell migration"/>
    <property type="evidence" value="ECO:0007669"/>
    <property type="project" value="TreeGrafter"/>
</dbReference>
<dbReference type="PROSITE" id="PS50268">
    <property type="entry name" value="CADHERIN_2"/>
    <property type="match status" value="5"/>
</dbReference>
<feature type="domain" description="Cadherin" evidence="8">
    <location>
        <begin position="1058"/>
        <end position="1153"/>
    </location>
</feature>
<evidence type="ECO:0000256" key="6">
    <source>
        <dbReference type="ARBA" id="ARBA00022837"/>
    </source>
</evidence>
<evidence type="ECO:0000313" key="9">
    <source>
        <dbReference type="EMBL" id="TWT95679.1"/>
    </source>
</evidence>
<keyword evidence="6" id="KW-0106">Calcium</keyword>
<keyword evidence="3" id="KW-0964">Secreted</keyword>
<feature type="domain" description="Cadherin" evidence="8">
    <location>
        <begin position="1388"/>
        <end position="1484"/>
    </location>
</feature>
<dbReference type="GO" id="GO:0016342">
    <property type="term" value="C:catenin complex"/>
    <property type="evidence" value="ECO:0007669"/>
    <property type="project" value="TreeGrafter"/>
</dbReference>
<gene>
    <name evidence="9" type="ORF">Pla100_33200</name>
</gene>
<comment type="subcellular location">
    <subcellularLocation>
        <location evidence="1">Membrane</location>
    </subcellularLocation>
    <subcellularLocation>
        <location evidence="2">Secreted</location>
    </subcellularLocation>
</comment>
<dbReference type="GO" id="GO:0004553">
    <property type="term" value="F:hydrolase activity, hydrolyzing O-glycosyl compounds"/>
    <property type="evidence" value="ECO:0007669"/>
    <property type="project" value="InterPro"/>
</dbReference>
<feature type="domain" description="Cadherin" evidence="8">
    <location>
        <begin position="1255"/>
        <end position="1362"/>
    </location>
</feature>
<dbReference type="GO" id="GO:0005576">
    <property type="term" value="C:extracellular region"/>
    <property type="evidence" value="ECO:0007669"/>
    <property type="project" value="UniProtKB-SubCell"/>
</dbReference>
<dbReference type="CDD" id="cd11304">
    <property type="entry name" value="Cadherin_repeat"/>
    <property type="match status" value="3"/>
</dbReference>
<comment type="caution">
    <text evidence="9">The sequence shown here is derived from an EMBL/GenBank/DDBJ whole genome shotgun (WGS) entry which is preliminary data.</text>
</comment>
<evidence type="ECO:0000256" key="5">
    <source>
        <dbReference type="ARBA" id="ARBA00022737"/>
    </source>
</evidence>
<name>A0A5C6A823_9BACT</name>
<evidence type="ECO:0000313" key="10">
    <source>
        <dbReference type="Proteomes" id="UP000316213"/>
    </source>
</evidence>
<dbReference type="Gene3D" id="2.60.40.10">
    <property type="entry name" value="Immunoglobulins"/>
    <property type="match status" value="1"/>
</dbReference>